<dbReference type="STRING" id="670386.D3BIV2"/>
<dbReference type="SUPFAM" id="SSF48403">
    <property type="entry name" value="Ankyrin repeat"/>
    <property type="match status" value="1"/>
</dbReference>
<dbReference type="Proteomes" id="UP000001396">
    <property type="component" value="Unassembled WGS sequence"/>
</dbReference>
<accession>D3BIV2</accession>
<sequence>MDCVTFIHRNLGIKSYRLINTPTHVLLKSNRFDLIYYKMLKDTTFTFSSSYFRDFIRKNNDVKLLELVYQRFPHYFINSDNHKITDNQKNRLGNNNNNNSKETAKTSYSLIDDVVQSGSIANLLFLLSNLPPSQTHCTTDAMDRAALGGHISILSYLFENRTEGCSNNILEPACYKGGTKVVRYLLETMKVPCPSHLAVMNAVRSGNLETIRVVLEHFKPSVSNQYLKTLIHLDPAIDHGNLEIIKMLLMRFPFIEKLGSSMVRAAEHGFMEIVIYLHENGWPSSSAAIDFAAGNGHLDVVKYLFTNRTEGCTIVAVNKSAGNGHLDVIRYLVEEKHREVTEESVTNAAINGHYETLRYMAPKLQNQGSMQERVRSIFSVPDQNIYYQILNSDNVAILSAMLPRVAMPHATHRNIIEFAKPLTFRYLFEHSLSTEQMLSYSTAKTAVFNNCRDILQTIYDLNPNVVIANKVELLGIAIEKNHLEIIQFLHENKLIIQLISKQQLLDLVKFDAIETLRYLLEQGILAKHPRSSYLKEQCVELDKLEILGILYKQHDYSKGEKWVTESMLLHPRISINVQQFLKEVEEKENLIFKENVKQ</sequence>
<dbReference type="InParanoid" id="D3BIV2"/>
<organism evidence="1 2">
    <name type="scientific">Heterostelium pallidum (strain ATCC 26659 / Pp 5 / PN500)</name>
    <name type="common">Cellular slime mold</name>
    <name type="synonym">Polysphondylium pallidum</name>
    <dbReference type="NCBI Taxonomy" id="670386"/>
    <lineage>
        <taxon>Eukaryota</taxon>
        <taxon>Amoebozoa</taxon>
        <taxon>Evosea</taxon>
        <taxon>Eumycetozoa</taxon>
        <taxon>Dictyostelia</taxon>
        <taxon>Acytosteliales</taxon>
        <taxon>Acytosteliaceae</taxon>
        <taxon>Heterostelium</taxon>
    </lineage>
</organism>
<evidence type="ECO:0000313" key="1">
    <source>
        <dbReference type="EMBL" id="EFA78726.1"/>
    </source>
</evidence>
<dbReference type="InterPro" id="IPR052050">
    <property type="entry name" value="SecEffector_AnkRepeat"/>
</dbReference>
<proteinExistence type="predicted"/>
<reference evidence="1 2" key="1">
    <citation type="journal article" date="2011" name="Genome Res.">
        <title>Phylogeny-wide analysis of social amoeba genomes highlights ancient origins for complex intercellular communication.</title>
        <authorList>
            <person name="Heidel A.J."/>
            <person name="Lawal H.M."/>
            <person name="Felder M."/>
            <person name="Schilde C."/>
            <person name="Helps N.R."/>
            <person name="Tunggal B."/>
            <person name="Rivero F."/>
            <person name="John U."/>
            <person name="Schleicher M."/>
            <person name="Eichinger L."/>
            <person name="Platzer M."/>
            <person name="Noegel A.A."/>
            <person name="Schaap P."/>
            <person name="Gloeckner G."/>
        </authorList>
    </citation>
    <scope>NUCLEOTIDE SEQUENCE [LARGE SCALE GENOMIC DNA]</scope>
    <source>
        <strain evidence="2">ATCC 26659 / Pp 5 / PN500</strain>
    </source>
</reference>
<dbReference type="Gene3D" id="1.25.40.20">
    <property type="entry name" value="Ankyrin repeat-containing domain"/>
    <property type="match status" value="2"/>
</dbReference>
<dbReference type="SMART" id="SM00248">
    <property type="entry name" value="ANK"/>
    <property type="match status" value="4"/>
</dbReference>
<dbReference type="AlphaFoldDB" id="D3BIV2"/>
<dbReference type="InterPro" id="IPR036770">
    <property type="entry name" value="Ankyrin_rpt-contain_sf"/>
</dbReference>
<keyword evidence="2" id="KW-1185">Reference proteome</keyword>
<comment type="caution">
    <text evidence="1">The sequence shown here is derived from an EMBL/GenBank/DDBJ whole genome shotgun (WGS) entry which is preliminary data.</text>
</comment>
<evidence type="ECO:0000313" key="2">
    <source>
        <dbReference type="Proteomes" id="UP000001396"/>
    </source>
</evidence>
<evidence type="ECO:0008006" key="3">
    <source>
        <dbReference type="Google" id="ProtNLM"/>
    </source>
</evidence>
<gene>
    <name evidence="1" type="ORF">PPL_08187</name>
</gene>
<dbReference type="GeneID" id="31363667"/>
<dbReference type="PANTHER" id="PTHR46586:SF3">
    <property type="entry name" value="ANKYRIN REPEAT-CONTAINING PROTEIN"/>
    <property type="match status" value="1"/>
</dbReference>
<name>D3BIV2_HETP5</name>
<protein>
    <recommendedName>
        <fullName evidence="3">Ankyrin repeat-containing protein</fullName>
    </recommendedName>
</protein>
<dbReference type="InterPro" id="IPR002110">
    <property type="entry name" value="Ankyrin_rpt"/>
</dbReference>
<dbReference type="PANTHER" id="PTHR46586">
    <property type="entry name" value="ANKYRIN REPEAT-CONTAINING PROTEIN"/>
    <property type="match status" value="1"/>
</dbReference>
<dbReference type="EMBL" id="ADBJ01000037">
    <property type="protein sequence ID" value="EFA78726.1"/>
    <property type="molecule type" value="Genomic_DNA"/>
</dbReference>
<dbReference type="RefSeq" id="XP_020430850.1">
    <property type="nucleotide sequence ID" value="XM_020579011.1"/>
</dbReference>